<evidence type="ECO:0000259" key="3">
    <source>
        <dbReference type="Pfam" id="PF02770"/>
    </source>
</evidence>
<evidence type="ECO:0000256" key="2">
    <source>
        <dbReference type="ARBA" id="ARBA00023002"/>
    </source>
</evidence>
<evidence type="ECO:0000313" key="5">
    <source>
        <dbReference type="EMBL" id="OKL38374.1"/>
    </source>
</evidence>
<dbReference type="PANTHER" id="PTHR43884:SF25">
    <property type="entry name" value="ACYL-COA DEHYDROGENASE YDBM-RELATED"/>
    <property type="match status" value="1"/>
</dbReference>
<dbReference type="InterPro" id="IPR013107">
    <property type="entry name" value="Acyl-CoA_DH_C"/>
</dbReference>
<dbReference type="Pfam" id="PF02770">
    <property type="entry name" value="Acyl-CoA_dh_M"/>
    <property type="match status" value="1"/>
</dbReference>
<dbReference type="SUPFAM" id="SSF47203">
    <property type="entry name" value="Acyl-CoA dehydrogenase C-terminal domain-like"/>
    <property type="match status" value="1"/>
</dbReference>
<name>A0A1Q5P844_9BACI</name>
<reference evidence="5 6" key="1">
    <citation type="submission" date="2016-12" db="EMBL/GenBank/DDBJ databases">
        <title>Domibacillus sp. SAOS 44 whole genome sequencing.</title>
        <authorList>
            <person name="Verma A."/>
            <person name="Krishnamurthi S."/>
        </authorList>
    </citation>
    <scope>NUCLEOTIDE SEQUENCE [LARGE SCALE GENOMIC DNA]</scope>
    <source>
        <strain evidence="5 6">SAOS 44</strain>
    </source>
</reference>
<accession>A0A1Q5P844</accession>
<sequence length="368" mass="40677">MKEELRTLIPMFQTREPALDQLNSFPFDNIEDLKEIGYTKAMMRENGGMSLLDFVQCQELIAKGCGATALSIGWHTGILMEYAEHEHWNPAITDFLKEEVNEGKLVNAAASERNAGSPLRGAAFKTTALLDDGEYVINGEKTFTSAAPVLDYFFVSASIQGTEESAVFLVPADSKGISIRETWDSVAMRGTASHDLVIENVRIPSDYIVEKLDGSKRLRRNGSLLHIPACYIGIAGAARDYAVEFAANYTPASLDQPIGTLPVTEQLIGEMEMKLMAAQQFLYRTAELYDRAPDEPIKPQMAAAKSFVTNTAIDVTDMAMRLVGARSLSEKNPLHRYWQNVRAGLHNPPMDDIAYRTLAQNAIAHINL</sequence>
<dbReference type="Gene3D" id="1.20.140.10">
    <property type="entry name" value="Butyryl-CoA Dehydrogenase, subunit A, domain 3"/>
    <property type="match status" value="1"/>
</dbReference>
<dbReference type="Gene3D" id="2.40.110.10">
    <property type="entry name" value="Butyryl-CoA Dehydrogenase, subunit A, domain 2"/>
    <property type="match status" value="1"/>
</dbReference>
<gene>
    <name evidence="5" type="ORF">BLL40_01275</name>
</gene>
<dbReference type="InterPro" id="IPR009100">
    <property type="entry name" value="AcylCoA_DH/oxidase_NM_dom_sf"/>
</dbReference>
<dbReference type="CDD" id="cd00567">
    <property type="entry name" value="ACAD"/>
    <property type="match status" value="1"/>
</dbReference>
<dbReference type="GO" id="GO:0003995">
    <property type="term" value="F:acyl-CoA dehydrogenase activity"/>
    <property type="evidence" value="ECO:0007669"/>
    <property type="project" value="TreeGrafter"/>
</dbReference>
<keyword evidence="1" id="KW-0285">Flavoprotein</keyword>
<dbReference type="Gene3D" id="1.10.540.10">
    <property type="entry name" value="Acyl-CoA dehydrogenase/oxidase, N-terminal domain"/>
    <property type="match status" value="1"/>
</dbReference>
<proteinExistence type="predicted"/>
<dbReference type="InterPro" id="IPR037069">
    <property type="entry name" value="AcylCoA_DH/ox_N_sf"/>
</dbReference>
<evidence type="ECO:0000259" key="4">
    <source>
        <dbReference type="Pfam" id="PF08028"/>
    </source>
</evidence>
<evidence type="ECO:0000313" key="6">
    <source>
        <dbReference type="Proteomes" id="UP000186524"/>
    </source>
</evidence>
<dbReference type="SUPFAM" id="SSF56645">
    <property type="entry name" value="Acyl-CoA dehydrogenase NM domain-like"/>
    <property type="match status" value="1"/>
</dbReference>
<dbReference type="Proteomes" id="UP000186524">
    <property type="component" value="Unassembled WGS sequence"/>
</dbReference>
<organism evidence="5 6">
    <name type="scientific">Domibacillus mangrovi</name>
    <dbReference type="NCBI Taxonomy" id="1714354"/>
    <lineage>
        <taxon>Bacteria</taxon>
        <taxon>Bacillati</taxon>
        <taxon>Bacillota</taxon>
        <taxon>Bacilli</taxon>
        <taxon>Bacillales</taxon>
        <taxon>Bacillaceae</taxon>
        <taxon>Domibacillus</taxon>
    </lineage>
</organism>
<feature type="domain" description="Acyl-CoA dehydrogenase C-terminal" evidence="4">
    <location>
        <begin position="228"/>
        <end position="344"/>
    </location>
</feature>
<dbReference type="PANTHER" id="PTHR43884">
    <property type="entry name" value="ACYL-COA DEHYDROGENASE"/>
    <property type="match status" value="1"/>
</dbReference>
<keyword evidence="2" id="KW-0560">Oxidoreductase</keyword>
<evidence type="ECO:0000256" key="1">
    <source>
        <dbReference type="ARBA" id="ARBA00022630"/>
    </source>
</evidence>
<dbReference type="InterPro" id="IPR036250">
    <property type="entry name" value="AcylCo_DH-like_C"/>
</dbReference>
<protein>
    <submittedName>
        <fullName evidence="5">Acyl-CoA dehydrogenase</fullName>
    </submittedName>
</protein>
<dbReference type="AlphaFoldDB" id="A0A1Q5P844"/>
<comment type="caution">
    <text evidence="5">The sequence shown here is derived from an EMBL/GenBank/DDBJ whole genome shotgun (WGS) entry which is preliminary data.</text>
</comment>
<dbReference type="RefSeq" id="WP_073710374.1">
    <property type="nucleotide sequence ID" value="NZ_MRWQ01000001.1"/>
</dbReference>
<dbReference type="InterPro" id="IPR046373">
    <property type="entry name" value="Acyl-CoA_Oxase/DH_mid-dom_sf"/>
</dbReference>
<dbReference type="InterPro" id="IPR006091">
    <property type="entry name" value="Acyl-CoA_Oxase/DH_mid-dom"/>
</dbReference>
<dbReference type="GO" id="GO:0050660">
    <property type="term" value="F:flavin adenine dinucleotide binding"/>
    <property type="evidence" value="ECO:0007669"/>
    <property type="project" value="InterPro"/>
</dbReference>
<feature type="domain" description="Acyl-CoA oxidase/dehydrogenase middle" evidence="3">
    <location>
        <begin position="109"/>
        <end position="201"/>
    </location>
</feature>
<dbReference type="STRING" id="1714354.BLL40_01275"/>
<dbReference type="Pfam" id="PF08028">
    <property type="entry name" value="Acyl-CoA_dh_2"/>
    <property type="match status" value="1"/>
</dbReference>
<dbReference type="PIRSF" id="PIRSF016578">
    <property type="entry name" value="HsaA"/>
    <property type="match status" value="1"/>
</dbReference>
<keyword evidence="6" id="KW-1185">Reference proteome</keyword>
<dbReference type="EMBL" id="MRWQ01000001">
    <property type="protein sequence ID" value="OKL38374.1"/>
    <property type="molecule type" value="Genomic_DNA"/>
</dbReference>